<dbReference type="Proteomes" id="UP001159428">
    <property type="component" value="Unassembled WGS sequence"/>
</dbReference>
<reference evidence="3 4" key="1">
    <citation type="submission" date="2022-05" db="EMBL/GenBank/DDBJ databases">
        <authorList>
            <consortium name="Genoscope - CEA"/>
            <person name="William W."/>
        </authorList>
    </citation>
    <scope>NUCLEOTIDE SEQUENCE [LARGE SCALE GENOMIC DNA]</scope>
</reference>
<dbReference type="SUPFAM" id="SSF81296">
    <property type="entry name" value="E set domains"/>
    <property type="match status" value="1"/>
</dbReference>
<comment type="caution">
    <text evidence="3">The sequence shown here is derived from an EMBL/GenBank/DDBJ whole genome shotgun (WGS) entry which is preliminary data.</text>
</comment>
<dbReference type="InterPro" id="IPR011042">
    <property type="entry name" value="6-blade_b-propeller_TolB-like"/>
</dbReference>
<dbReference type="EMBL" id="CALNXJ010000023">
    <property type="protein sequence ID" value="CAH3128588.1"/>
    <property type="molecule type" value="Genomic_DNA"/>
</dbReference>
<gene>
    <name evidence="3" type="ORF">PMEA_00013553</name>
</gene>
<dbReference type="AlphaFoldDB" id="A0AAU9WWY5"/>
<name>A0AAU9WWY5_9CNID</name>
<feature type="repeat" description="NHL" evidence="2">
    <location>
        <begin position="82"/>
        <end position="126"/>
    </location>
</feature>
<protein>
    <submittedName>
        <fullName evidence="3">Uncharacterized protein</fullName>
    </submittedName>
</protein>
<organism evidence="3 4">
    <name type="scientific">Pocillopora meandrina</name>
    <dbReference type="NCBI Taxonomy" id="46732"/>
    <lineage>
        <taxon>Eukaryota</taxon>
        <taxon>Metazoa</taxon>
        <taxon>Cnidaria</taxon>
        <taxon>Anthozoa</taxon>
        <taxon>Hexacorallia</taxon>
        <taxon>Scleractinia</taxon>
        <taxon>Astrocoeniina</taxon>
        <taxon>Pocilloporidae</taxon>
        <taxon>Pocillopora</taxon>
    </lineage>
</organism>
<proteinExistence type="predicted"/>
<sequence>MIQQSLDQIVVSDHSRSVAQGKGLNEADLGAQAEFIVITKDSEGKQFYSDVGPYQIDIEINGWPLTGSSWRVDVKPHQYKVVTSCGSRGKTGGKLKGPASIAKNEKTGNITVAEFDKKRFQVFDTDLNYLMTRKGVAGPQTENAVKIGPPWSVAFLRSSDMIVIHGDLFSRKMSLITNDGQFIKKFSGHVIDPGSLFVKN</sequence>
<evidence type="ECO:0000256" key="1">
    <source>
        <dbReference type="ARBA" id="ARBA00022737"/>
    </source>
</evidence>
<keyword evidence="1" id="KW-0677">Repeat</keyword>
<dbReference type="InterPro" id="IPR014756">
    <property type="entry name" value="Ig_E-set"/>
</dbReference>
<evidence type="ECO:0000256" key="2">
    <source>
        <dbReference type="PROSITE-ProRule" id="PRU00504"/>
    </source>
</evidence>
<keyword evidence="4" id="KW-1185">Reference proteome</keyword>
<dbReference type="PROSITE" id="PS51125">
    <property type="entry name" value="NHL"/>
    <property type="match status" value="1"/>
</dbReference>
<accession>A0AAU9WWY5</accession>
<dbReference type="InterPro" id="IPR001258">
    <property type="entry name" value="NHL_repeat"/>
</dbReference>
<evidence type="ECO:0000313" key="3">
    <source>
        <dbReference type="EMBL" id="CAH3128588.1"/>
    </source>
</evidence>
<evidence type="ECO:0000313" key="4">
    <source>
        <dbReference type="Proteomes" id="UP001159428"/>
    </source>
</evidence>
<dbReference type="Gene3D" id="2.120.10.30">
    <property type="entry name" value="TolB, C-terminal domain"/>
    <property type="match status" value="1"/>
</dbReference>